<dbReference type="Proteomes" id="UP000016932">
    <property type="component" value="Unassembled WGS sequence"/>
</dbReference>
<dbReference type="HOGENOM" id="CLU_2278670_0_0_1"/>
<gene>
    <name evidence="2" type="ORF">MYCFIDRAFT_179068</name>
</gene>
<reference evidence="2 3" key="1">
    <citation type="journal article" date="2012" name="PLoS Pathog.">
        <title>Diverse lifestyles and strategies of plant pathogenesis encoded in the genomes of eighteen Dothideomycetes fungi.</title>
        <authorList>
            <person name="Ohm R.A."/>
            <person name="Feau N."/>
            <person name="Henrissat B."/>
            <person name="Schoch C.L."/>
            <person name="Horwitz B.A."/>
            <person name="Barry K.W."/>
            <person name="Condon B.J."/>
            <person name="Copeland A.C."/>
            <person name="Dhillon B."/>
            <person name="Glaser F."/>
            <person name="Hesse C.N."/>
            <person name="Kosti I."/>
            <person name="LaButti K."/>
            <person name="Lindquist E.A."/>
            <person name="Lucas S."/>
            <person name="Salamov A.A."/>
            <person name="Bradshaw R.E."/>
            <person name="Ciuffetti L."/>
            <person name="Hamelin R.C."/>
            <person name="Kema G.H.J."/>
            <person name="Lawrence C."/>
            <person name="Scott J.A."/>
            <person name="Spatafora J.W."/>
            <person name="Turgeon B.G."/>
            <person name="de Wit P.J.G.M."/>
            <person name="Zhong S."/>
            <person name="Goodwin S.B."/>
            <person name="Grigoriev I.V."/>
        </authorList>
    </citation>
    <scope>NUCLEOTIDE SEQUENCE [LARGE SCALE GENOMIC DNA]</scope>
    <source>
        <strain evidence="2 3">CIRAD86</strain>
    </source>
</reference>
<dbReference type="VEuPathDB" id="FungiDB:MYCFIDRAFT_179068"/>
<evidence type="ECO:0000256" key="1">
    <source>
        <dbReference type="SAM" id="MobiDB-lite"/>
    </source>
</evidence>
<dbReference type="RefSeq" id="XP_007931372.1">
    <property type="nucleotide sequence ID" value="XM_007933181.1"/>
</dbReference>
<proteinExistence type="predicted"/>
<name>M2YIF0_PSEFD</name>
<dbReference type="AlphaFoldDB" id="M2YIF0"/>
<evidence type="ECO:0000313" key="2">
    <source>
        <dbReference type="EMBL" id="EME77550.1"/>
    </source>
</evidence>
<organism evidence="2 3">
    <name type="scientific">Pseudocercospora fijiensis (strain CIRAD86)</name>
    <name type="common">Black leaf streak disease fungus</name>
    <name type="synonym">Mycosphaerella fijiensis</name>
    <dbReference type="NCBI Taxonomy" id="383855"/>
    <lineage>
        <taxon>Eukaryota</taxon>
        <taxon>Fungi</taxon>
        <taxon>Dikarya</taxon>
        <taxon>Ascomycota</taxon>
        <taxon>Pezizomycotina</taxon>
        <taxon>Dothideomycetes</taxon>
        <taxon>Dothideomycetidae</taxon>
        <taxon>Mycosphaerellales</taxon>
        <taxon>Mycosphaerellaceae</taxon>
        <taxon>Pseudocercospora</taxon>
    </lineage>
</organism>
<accession>M2YIF0</accession>
<evidence type="ECO:0000313" key="3">
    <source>
        <dbReference type="Proteomes" id="UP000016932"/>
    </source>
</evidence>
<dbReference type="KEGG" id="pfj:MYCFIDRAFT_179068"/>
<protein>
    <submittedName>
        <fullName evidence="2">Uncharacterized protein</fullName>
    </submittedName>
</protein>
<keyword evidence="3" id="KW-1185">Reference proteome</keyword>
<dbReference type="GeneID" id="19334045"/>
<sequence>MLNLRTVPAASNLIFFLADYRVARLPESLPWQLFNATRTRKDRCTPQAHCDDGSRMAIPGSTGGVYSIEAIETPSVLSEGSPSSEVRPRDGAADQTFPYWHT</sequence>
<feature type="compositionally biased region" description="Polar residues" evidence="1">
    <location>
        <begin position="75"/>
        <end position="84"/>
    </location>
</feature>
<feature type="region of interest" description="Disordered" evidence="1">
    <location>
        <begin position="75"/>
        <end position="102"/>
    </location>
</feature>
<dbReference type="EMBL" id="KB446564">
    <property type="protein sequence ID" value="EME77550.1"/>
    <property type="molecule type" value="Genomic_DNA"/>
</dbReference>